<proteinExistence type="predicted"/>
<protein>
    <submittedName>
        <fullName evidence="2">Glutamine amidotransferase, class I</fullName>
    </submittedName>
</protein>
<sequence length="245" mass="27111">MFLIIQTGDPVPAAINQFGRFSDWFIRGMAIENRHALTVDVHLSQSLPTVEKAIETLTGIIITGSPAMVTDRDDWLVKTQRWLNQSLAYNIPTLGVCFGHQLLADLLGGQVAYNPKGRNLGLSEFTLSNHASTDSLLQSISQHVSIPTFASHMQQVKTLPQSATLLGCCELDENHAFRAEELLWGVQFHPEWNTAITQTYIKVRSEVLIEEGADPAKMITQLQPCDESYGLLAKFAAIAEAHAQR</sequence>
<dbReference type="PANTHER" id="PTHR42695">
    <property type="entry name" value="GLUTAMINE AMIDOTRANSFERASE YLR126C-RELATED"/>
    <property type="match status" value="1"/>
</dbReference>
<accession>A0A3B0W4Y3</accession>
<dbReference type="GO" id="GO:0005829">
    <property type="term" value="C:cytosol"/>
    <property type="evidence" value="ECO:0007669"/>
    <property type="project" value="TreeGrafter"/>
</dbReference>
<reference evidence="2" key="1">
    <citation type="submission" date="2018-06" db="EMBL/GenBank/DDBJ databases">
        <authorList>
            <person name="Zhirakovskaya E."/>
        </authorList>
    </citation>
    <scope>NUCLEOTIDE SEQUENCE</scope>
</reference>
<dbReference type="InterPro" id="IPR044992">
    <property type="entry name" value="ChyE-like"/>
</dbReference>
<dbReference type="CDD" id="cd01741">
    <property type="entry name" value="GATase1_1"/>
    <property type="match status" value="1"/>
</dbReference>
<dbReference type="PROSITE" id="PS51273">
    <property type="entry name" value="GATASE_TYPE_1"/>
    <property type="match status" value="1"/>
</dbReference>
<dbReference type="AlphaFoldDB" id="A0A3B0W4Y3"/>
<evidence type="ECO:0000259" key="1">
    <source>
        <dbReference type="Pfam" id="PF00117"/>
    </source>
</evidence>
<keyword evidence="2" id="KW-0315">Glutamine amidotransferase</keyword>
<dbReference type="GO" id="GO:0016740">
    <property type="term" value="F:transferase activity"/>
    <property type="evidence" value="ECO:0007669"/>
    <property type="project" value="UniProtKB-KW"/>
</dbReference>
<dbReference type="Gene3D" id="3.40.50.880">
    <property type="match status" value="1"/>
</dbReference>
<dbReference type="Pfam" id="PF00117">
    <property type="entry name" value="GATase"/>
    <property type="match status" value="1"/>
</dbReference>
<dbReference type="NCBIfam" id="NF006562">
    <property type="entry name" value="PRK09065.1"/>
    <property type="match status" value="1"/>
</dbReference>
<dbReference type="EMBL" id="UOFA01000270">
    <property type="protein sequence ID" value="VAW46312.1"/>
    <property type="molecule type" value="Genomic_DNA"/>
</dbReference>
<dbReference type="InterPro" id="IPR029062">
    <property type="entry name" value="Class_I_gatase-like"/>
</dbReference>
<feature type="domain" description="Glutamine amidotransferase" evidence="1">
    <location>
        <begin position="44"/>
        <end position="193"/>
    </location>
</feature>
<dbReference type="SUPFAM" id="SSF52317">
    <property type="entry name" value="Class I glutamine amidotransferase-like"/>
    <property type="match status" value="1"/>
</dbReference>
<dbReference type="InterPro" id="IPR017926">
    <property type="entry name" value="GATASE"/>
</dbReference>
<evidence type="ECO:0000313" key="2">
    <source>
        <dbReference type="EMBL" id="VAW46312.1"/>
    </source>
</evidence>
<keyword evidence="2" id="KW-0808">Transferase</keyword>
<name>A0A3B0W4Y3_9ZZZZ</name>
<organism evidence="2">
    <name type="scientific">hydrothermal vent metagenome</name>
    <dbReference type="NCBI Taxonomy" id="652676"/>
    <lineage>
        <taxon>unclassified sequences</taxon>
        <taxon>metagenomes</taxon>
        <taxon>ecological metagenomes</taxon>
    </lineage>
</organism>
<gene>
    <name evidence="2" type="ORF">MNBD_GAMMA02-452</name>
</gene>
<dbReference type="PANTHER" id="PTHR42695:SF5">
    <property type="entry name" value="GLUTAMINE AMIDOTRANSFERASE YLR126C-RELATED"/>
    <property type="match status" value="1"/>
</dbReference>